<dbReference type="GO" id="GO:0031241">
    <property type="term" value="C:periplasmic side of cell outer membrane"/>
    <property type="evidence" value="ECO:0007669"/>
    <property type="project" value="TreeGrafter"/>
</dbReference>
<organism evidence="3 4">
    <name type="scientific">Sutterella megalosphaeroides</name>
    <dbReference type="NCBI Taxonomy" id="2494234"/>
    <lineage>
        <taxon>Bacteria</taxon>
        <taxon>Pseudomonadati</taxon>
        <taxon>Pseudomonadota</taxon>
        <taxon>Betaproteobacteria</taxon>
        <taxon>Burkholderiales</taxon>
        <taxon>Sutterellaceae</taxon>
        <taxon>Sutterella</taxon>
    </lineage>
</organism>
<keyword evidence="4" id="KW-1185">Reference proteome</keyword>
<reference evidence="3 4" key="1">
    <citation type="journal article" date="2018" name="Int. J. Syst. Evol. Microbiol.">
        <title>Mesosutterella multiformis gen. nov., sp. nov., a member of the family Sutterellaceae and Sutterella megalosphaeroides sp. nov., isolated from human faeces.</title>
        <authorList>
            <person name="Sakamoto M."/>
            <person name="Ikeyama N."/>
            <person name="Kunihiro T."/>
            <person name="Iino T."/>
            <person name="Yuki M."/>
            <person name="Ohkuma M."/>
        </authorList>
    </citation>
    <scope>NUCLEOTIDE SEQUENCE [LARGE SCALE GENOMIC DNA]</scope>
    <source>
        <strain evidence="3 4">6FBBBH3</strain>
    </source>
</reference>
<feature type="region of interest" description="Disordered" evidence="2">
    <location>
        <begin position="475"/>
        <end position="535"/>
    </location>
</feature>
<dbReference type="GO" id="GO:0009252">
    <property type="term" value="P:peptidoglycan biosynthetic process"/>
    <property type="evidence" value="ECO:0007669"/>
    <property type="project" value="TreeGrafter"/>
</dbReference>
<dbReference type="Proteomes" id="UP000271003">
    <property type="component" value="Chromosome"/>
</dbReference>
<feature type="compositionally biased region" description="Polar residues" evidence="2">
    <location>
        <begin position="417"/>
        <end position="428"/>
    </location>
</feature>
<feature type="region of interest" description="Disordered" evidence="2">
    <location>
        <begin position="404"/>
        <end position="460"/>
    </location>
</feature>
<feature type="compositionally biased region" description="Polar residues" evidence="2">
    <location>
        <begin position="512"/>
        <end position="521"/>
    </location>
</feature>
<gene>
    <name evidence="3" type="ORF">SUTMEG_01410</name>
</gene>
<dbReference type="AlphaFoldDB" id="A0A2Z6I8N4"/>
<dbReference type="EMBL" id="AP018786">
    <property type="protein sequence ID" value="BBF22250.1"/>
    <property type="molecule type" value="Genomic_DNA"/>
</dbReference>
<evidence type="ECO:0000313" key="3">
    <source>
        <dbReference type="EMBL" id="BBF22250.1"/>
    </source>
</evidence>
<dbReference type="GO" id="GO:0030234">
    <property type="term" value="F:enzyme regulator activity"/>
    <property type="evidence" value="ECO:0007669"/>
    <property type="project" value="TreeGrafter"/>
</dbReference>
<sequence>MDSRRTLTIAYLLPPDDSAFLSASQTVANGLVAASKTSARPATILTVAAGSGGSVDEQIDAAVMSGADVVVGPLQRDLVDALATRTSLPIPVVALNAVPEKSTTAPQNLIMMSMSTENEADYVARLAVRALPESTERGSAPKIALLTTNGAWETRIRAAYERVLREQLVDYEVFVVSTEELPELQKQLEPALSPEDEAEFRQRIAALRAEKPADAAASRRQKSRIRAVESERRAKVATAEPPFASALLAMDAQTAGLVRNRLPQRMRIWATSVTNPGDPRTSSSATALAYDLDNLAFTECPLLVRYDAQGFEARFATAMPYSLSAKRLFALGVDAYEMARQWASHRHNIQYYGETGALTLNRDVSAVVARVPRTVVVKSGMLVEVPAKELAVPGDMPKIALPEPPVPPTPLPEAGTTVETPSRPSVTSILIRPEDVPADLPPSPPVARPIAPAPVSGSSTAPVFDRAETLPMPSDPVEVLAPETTGVEVPPASPAAAPEIGPEIGPEVGAESNSEAGTETGTEAAPEIDATPISY</sequence>
<accession>A0A2Z6I8N4</accession>
<dbReference type="KEGG" id="sutt:SUTMEG_01410"/>
<dbReference type="InterPro" id="IPR028082">
    <property type="entry name" value="Peripla_BP_I"/>
</dbReference>
<evidence type="ECO:0000313" key="4">
    <source>
        <dbReference type="Proteomes" id="UP000271003"/>
    </source>
</evidence>
<dbReference type="Pfam" id="PF04348">
    <property type="entry name" value="LppC"/>
    <property type="match status" value="1"/>
</dbReference>
<keyword evidence="1" id="KW-0472">Membrane</keyword>
<proteinExistence type="predicted"/>
<evidence type="ECO:0008006" key="5">
    <source>
        <dbReference type="Google" id="ProtNLM"/>
    </source>
</evidence>
<evidence type="ECO:0000256" key="2">
    <source>
        <dbReference type="SAM" id="MobiDB-lite"/>
    </source>
</evidence>
<dbReference type="Gene3D" id="3.40.50.2300">
    <property type="match status" value="2"/>
</dbReference>
<dbReference type="InterPro" id="IPR007443">
    <property type="entry name" value="LpoA"/>
</dbReference>
<dbReference type="PANTHER" id="PTHR38038:SF1">
    <property type="entry name" value="PENICILLIN-BINDING PROTEIN ACTIVATOR LPOA"/>
    <property type="match status" value="1"/>
</dbReference>
<dbReference type="PANTHER" id="PTHR38038">
    <property type="entry name" value="PENICILLIN-BINDING PROTEIN ACTIVATOR LPOA"/>
    <property type="match status" value="1"/>
</dbReference>
<dbReference type="SUPFAM" id="SSF53822">
    <property type="entry name" value="Periplasmic binding protein-like I"/>
    <property type="match status" value="1"/>
</dbReference>
<feature type="compositionally biased region" description="Low complexity" evidence="2">
    <location>
        <begin position="486"/>
        <end position="511"/>
    </location>
</feature>
<evidence type="ECO:0000256" key="1">
    <source>
        <dbReference type="ARBA" id="ARBA00023136"/>
    </source>
</evidence>
<protein>
    <recommendedName>
        <fullName evidence="5">Lipoprotein</fullName>
    </recommendedName>
</protein>
<name>A0A2Z6I8N4_9BURK</name>